<dbReference type="GeneID" id="109470961"/>
<keyword evidence="4" id="KW-0964">Secreted</keyword>
<comment type="similarity">
    <text evidence="2">Belongs to the NPC2 family.</text>
</comment>
<accession>A0A6P4Z3H0</accession>
<dbReference type="AlphaFoldDB" id="A0A6P4Z3H0"/>
<protein>
    <recommendedName>
        <fullName evidence="3">NPC intracellular cholesterol transporter 2</fullName>
    </recommendedName>
    <alternativeName>
        <fullName evidence="7">Epididymal secretory protein E1</fullName>
    </alternativeName>
</protein>
<keyword evidence="10" id="KW-1185">Reference proteome</keyword>
<dbReference type="InterPro" id="IPR003172">
    <property type="entry name" value="ML_dom"/>
</dbReference>
<evidence type="ECO:0000313" key="11">
    <source>
        <dbReference type="RefSeq" id="XP_019625617.1"/>
    </source>
</evidence>
<feature type="domain" description="MD-2-related lipid-recognition" evidence="9">
    <location>
        <begin position="29"/>
        <end position="151"/>
    </location>
</feature>
<keyword evidence="6" id="KW-1015">Disulfide bond</keyword>
<dbReference type="InterPro" id="IPR033916">
    <property type="entry name" value="ML_Npc2-like"/>
</dbReference>
<dbReference type="SUPFAM" id="SSF81296">
    <property type="entry name" value="E set domains"/>
    <property type="match status" value="1"/>
</dbReference>
<dbReference type="RefSeq" id="XP_019625617.1">
    <property type="nucleotide sequence ID" value="XM_019770058.1"/>
</dbReference>
<dbReference type="GO" id="GO:0032934">
    <property type="term" value="F:sterol binding"/>
    <property type="evidence" value="ECO:0007669"/>
    <property type="project" value="InterPro"/>
</dbReference>
<dbReference type="GO" id="GO:0032367">
    <property type="term" value="P:intracellular cholesterol transport"/>
    <property type="evidence" value="ECO:0007669"/>
    <property type="project" value="InterPro"/>
</dbReference>
<dbReference type="PANTHER" id="PTHR11306">
    <property type="entry name" value="NIEMANN PICK TYPE C2 PROTEIN NPC2-RELATED"/>
    <property type="match status" value="1"/>
</dbReference>
<reference evidence="11" key="1">
    <citation type="submission" date="2025-08" db="UniProtKB">
        <authorList>
            <consortium name="RefSeq"/>
        </authorList>
    </citation>
    <scope>IDENTIFICATION</scope>
    <source>
        <tissue evidence="11">Gonad</tissue>
    </source>
</reference>
<dbReference type="PANTHER" id="PTHR11306:SF68">
    <property type="entry name" value="NPC INTRACELLULAR CHOLESTEROL TRANSPORTER 2"/>
    <property type="match status" value="1"/>
</dbReference>
<gene>
    <name evidence="11" type="primary">LOC109470961</name>
</gene>
<feature type="chain" id="PRO_5027560299" description="NPC intracellular cholesterol transporter 2" evidence="8">
    <location>
        <begin position="24"/>
        <end position="155"/>
    </location>
</feature>
<evidence type="ECO:0000256" key="1">
    <source>
        <dbReference type="ARBA" id="ARBA00004613"/>
    </source>
</evidence>
<dbReference type="FunFam" id="2.60.40.770:FF:000001">
    <property type="entry name" value="NPC intracellular cholesterol transporter 2"/>
    <property type="match status" value="1"/>
</dbReference>
<dbReference type="GO" id="GO:0005576">
    <property type="term" value="C:extracellular region"/>
    <property type="evidence" value="ECO:0007669"/>
    <property type="project" value="UniProtKB-SubCell"/>
</dbReference>
<proteinExistence type="inferred from homology"/>
<comment type="subcellular location">
    <subcellularLocation>
        <location evidence="1">Secreted</location>
    </subcellularLocation>
</comment>
<evidence type="ECO:0000256" key="4">
    <source>
        <dbReference type="ARBA" id="ARBA00022525"/>
    </source>
</evidence>
<dbReference type="OrthoDB" id="6489092at2759"/>
<feature type="signal peptide" evidence="8">
    <location>
        <begin position="1"/>
        <end position="23"/>
    </location>
</feature>
<organism evidence="10 11">
    <name type="scientific">Branchiostoma belcheri</name>
    <name type="common">Amphioxus</name>
    <dbReference type="NCBI Taxonomy" id="7741"/>
    <lineage>
        <taxon>Eukaryota</taxon>
        <taxon>Metazoa</taxon>
        <taxon>Chordata</taxon>
        <taxon>Cephalochordata</taxon>
        <taxon>Leptocardii</taxon>
        <taxon>Amphioxiformes</taxon>
        <taxon>Branchiostomatidae</taxon>
        <taxon>Branchiostoma</taxon>
    </lineage>
</organism>
<evidence type="ECO:0000256" key="6">
    <source>
        <dbReference type="ARBA" id="ARBA00023157"/>
    </source>
</evidence>
<dbReference type="Proteomes" id="UP000515135">
    <property type="component" value="Unplaced"/>
</dbReference>
<dbReference type="InterPro" id="IPR014756">
    <property type="entry name" value="Ig_E-set"/>
</dbReference>
<dbReference type="InterPro" id="IPR039670">
    <property type="entry name" value="NPC2-like"/>
</dbReference>
<evidence type="ECO:0000259" key="9">
    <source>
        <dbReference type="SMART" id="SM00737"/>
    </source>
</evidence>
<evidence type="ECO:0000256" key="7">
    <source>
        <dbReference type="ARBA" id="ARBA00032516"/>
    </source>
</evidence>
<dbReference type="KEGG" id="bbel:109470961"/>
<evidence type="ECO:0000256" key="3">
    <source>
        <dbReference type="ARBA" id="ARBA00021477"/>
    </source>
</evidence>
<sequence length="155" mass="16520">MDTMALKLVLVLVFCAGISVILGDPVPVFKDCGSKVAKINSINITPCETEPCPLVKGHNVSVVLEFTTNKQITKASAVVHAILSGVRVPYPLQNPDGCKDSGLKCPIAGGGTYNYTSSLLVSKTYPSIKLVVEWELKDQDGDVIWCFQVPAQVGG</sequence>
<dbReference type="CDD" id="cd00916">
    <property type="entry name" value="Npc2_like"/>
    <property type="match status" value="1"/>
</dbReference>
<dbReference type="Gene3D" id="2.60.40.770">
    <property type="match status" value="1"/>
</dbReference>
<evidence type="ECO:0000256" key="2">
    <source>
        <dbReference type="ARBA" id="ARBA00006370"/>
    </source>
</evidence>
<evidence type="ECO:0000256" key="8">
    <source>
        <dbReference type="SAM" id="SignalP"/>
    </source>
</evidence>
<evidence type="ECO:0000256" key="5">
    <source>
        <dbReference type="ARBA" id="ARBA00022729"/>
    </source>
</evidence>
<dbReference type="SMART" id="SM00737">
    <property type="entry name" value="ML"/>
    <property type="match status" value="1"/>
</dbReference>
<name>A0A6P4Z3H0_BRABE</name>
<dbReference type="Pfam" id="PF02221">
    <property type="entry name" value="E1_DerP2_DerF2"/>
    <property type="match status" value="1"/>
</dbReference>
<keyword evidence="5 8" id="KW-0732">Signal</keyword>
<evidence type="ECO:0000313" key="10">
    <source>
        <dbReference type="Proteomes" id="UP000515135"/>
    </source>
</evidence>